<proteinExistence type="predicted"/>
<dbReference type="EMBL" id="FLUN01000001">
    <property type="protein sequence ID" value="SBW03765.1"/>
    <property type="molecule type" value="Genomic_DNA"/>
</dbReference>
<evidence type="ECO:0000313" key="2">
    <source>
        <dbReference type="EMBL" id="SBW03765.1"/>
    </source>
</evidence>
<evidence type="ECO:0000256" key="1">
    <source>
        <dbReference type="SAM" id="MobiDB-lite"/>
    </source>
</evidence>
<protein>
    <submittedName>
        <fullName evidence="2">Uncharacterized protein</fullName>
    </submittedName>
</protein>
<reference evidence="2" key="1">
    <citation type="submission" date="2016-04" db="EMBL/GenBank/DDBJ databases">
        <authorList>
            <person name="Evans L.H."/>
            <person name="Alamgir A."/>
            <person name="Owens N."/>
            <person name="Weber N.D."/>
            <person name="Virtaneva K."/>
            <person name="Barbian K."/>
            <person name="Babar A."/>
            <person name="Rosenke K."/>
        </authorList>
    </citation>
    <scope>NUCLEOTIDE SEQUENCE</scope>
    <source>
        <strain evidence="2">86</strain>
    </source>
</reference>
<organism evidence="2">
    <name type="scientific">uncultured Eubacteriales bacterium</name>
    <dbReference type="NCBI Taxonomy" id="172733"/>
    <lineage>
        <taxon>Bacteria</taxon>
        <taxon>Bacillati</taxon>
        <taxon>Bacillota</taxon>
        <taxon>Clostridia</taxon>
        <taxon>Eubacteriales</taxon>
        <taxon>environmental samples</taxon>
    </lineage>
</organism>
<dbReference type="AlphaFoldDB" id="A0A212JWT7"/>
<gene>
    <name evidence="2" type="ORF">KL86CLO1_11821</name>
</gene>
<feature type="region of interest" description="Disordered" evidence="1">
    <location>
        <begin position="1"/>
        <end position="23"/>
    </location>
</feature>
<name>A0A212JWT7_9FIRM</name>
<sequence>MSPGTYCVRGGGGFNSPIPESCGPLTELEEEIKAGTADSVSTFP</sequence>
<accession>A0A212JWT7</accession>